<dbReference type="InterPro" id="IPR006315">
    <property type="entry name" value="OM_autotransptr_brl_dom"/>
</dbReference>
<dbReference type="Pfam" id="PF03797">
    <property type="entry name" value="Autotransporter"/>
    <property type="match status" value="1"/>
</dbReference>
<evidence type="ECO:0000256" key="2">
    <source>
        <dbReference type="SAM" id="MobiDB-lite"/>
    </source>
</evidence>
<keyword evidence="1" id="KW-0732">Signal</keyword>
<dbReference type="InterPro" id="IPR036709">
    <property type="entry name" value="Autotransporte_beta_dom_sf"/>
</dbReference>
<dbReference type="SUPFAM" id="SSF51126">
    <property type="entry name" value="Pectin lyase-like"/>
    <property type="match status" value="3"/>
</dbReference>
<proteinExistence type="predicted"/>
<dbReference type="SMART" id="SM00869">
    <property type="entry name" value="Autotransporter"/>
    <property type="match status" value="1"/>
</dbReference>
<dbReference type="Pfam" id="PF12951">
    <property type="entry name" value="PATR"/>
    <property type="match status" value="5"/>
</dbReference>
<dbReference type="InterPro" id="IPR043990">
    <property type="entry name" value="AC_1"/>
</dbReference>
<dbReference type="Gene3D" id="2.40.128.130">
    <property type="entry name" value="Autotransporter beta-domain"/>
    <property type="match status" value="1"/>
</dbReference>
<gene>
    <name evidence="4" type="ORF">PAMC26577_38450</name>
</gene>
<dbReference type="PANTHER" id="PTHR35037:SF3">
    <property type="entry name" value="C-TERMINAL REGION OF AIDA-LIKE PROTEIN"/>
    <property type="match status" value="1"/>
</dbReference>
<dbReference type="CDD" id="cd01344">
    <property type="entry name" value="PL2_Passenger_AT"/>
    <property type="match status" value="1"/>
</dbReference>
<evidence type="ECO:0000256" key="1">
    <source>
        <dbReference type="ARBA" id="ARBA00022729"/>
    </source>
</evidence>
<dbReference type="InterPro" id="IPR013425">
    <property type="entry name" value="Autotrns_rpt"/>
</dbReference>
<dbReference type="InterPro" id="IPR005546">
    <property type="entry name" value="Autotransporte_beta"/>
</dbReference>
<organism evidence="4 5">
    <name type="scientific">Caballeronia sordidicola</name>
    <name type="common">Burkholderia sordidicola</name>
    <dbReference type="NCBI Taxonomy" id="196367"/>
    <lineage>
        <taxon>Bacteria</taxon>
        <taxon>Pseudomonadati</taxon>
        <taxon>Pseudomonadota</taxon>
        <taxon>Betaproteobacteria</taxon>
        <taxon>Burkholderiales</taxon>
        <taxon>Burkholderiaceae</taxon>
        <taxon>Caballeronia</taxon>
    </lineage>
</organism>
<dbReference type="InterPro" id="IPR012332">
    <property type="entry name" value="Autotransporter_pectin_lyase_C"/>
</dbReference>
<dbReference type="InterPro" id="IPR011050">
    <property type="entry name" value="Pectin_lyase_fold/virulence"/>
</dbReference>
<accession>A0A242M4C8</accession>
<dbReference type="Pfam" id="PF18883">
    <property type="entry name" value="AC_1"/>
    <property type="match status" value="1"/>
</dbReference>
<evidence type="ECO:0000313" key="5">
    <source>
        <dbReference type="Proteomes" id="UP000195221"/>
    </source>
</evidence>
<dbReference type="Proteomes" id="UP000195221">
    <property type="component" value="Unassembled WGS sequence"/>
</dbReference>
<sequence length="1172" mass="118258">MQVGVRANNCLKLFGWTTKVSHFRSKRHPMPTAYRSKTRLSAAYTILLFPFLVFRSADVVAACNTTGLSTVCDASVPNPATGMIGTGSNASEDNRTITIGAGSSLAVGDSSAISVENNANITVSGNVSATAVSSQGLYGTGANAIDFLNNSKLTVQQGGQVVTLGTEAYGEPINVEGSGNSIVNSGLIKGTHSVAIWFQNTSGANTVINSPTGIIQAPGNVIGSSGNGAVDFTNYGQVIGDLNFGGGDDVLRLYTGSSISGSFSGGGGNNSIFLNGLGASSLPGNFTQFQSLYKQDSGTWTLTGTITGVTLSEVQAGTLVLTGNNNSYTGRLLVDASGTLEARAQSLPLSISDNGLVRFVQPDAGTYTGLLDGTGSVEKTGAGTLTLAPTAPAGNTYSGGTTITQGTVALAADNALGAATGALTFNGGTLQLTRNLDLAATRAVSVNAPGGTFDTQAFTSTVAQGITGTGQLTKAGTGSLTLTGTNTYTGGTTIAAGTLRLGNGGTSGSITGDVMDNGTLLFDRSDVAGYAGTISGSGAVNQAGVGTTVLTGASTYTGGTSISAGTLQLGSSGTSGSIVGDVTDNGQLAFDRSDVAGFAGTISGTGSVSQIGSGTMVLTGANTYNAGTAVQTGTLVVGDSAHPSATIGAGSTTVAHGATLGGYGTVLGSVDNAGVVATANALPFTSGSPSGTFTIAGDFTNRGVAQLGVTGNTIGNVLNVGSNYTGVGGTLRLNTLLNQGGAASQSDRLVVNGNTTGNTAIQINKAGSGAQTVADGIQLVQVNGNSAAGSFALGAPVQAGAYQYLLYRGGASTPSDWYLRTTLETAPGVPPTTPATPAAPGNPPSLAAPAYRPATVGYTMTPLLNLDYGFSILGRLHERVGDVASLSAVQPGSKDGVWGRIGGESLDANSDDRFSSDERTFFAQLGKDWTLDNAPTGGSTHAGVTVTLGSTSASFEDSARNINAQLSNTTGSVETQAQSVGGYWTKYLSDGTYFDGVGQLTHYHNKYGDIYSDNAAQNGYGAGASGEIGKPFVLGSTRIAIEPQAQLLYQYVHLNATNDAISSVSANSTNALRGRLGFRLFTANLSNNSKDGAATPYFTANVLHDFFSPGQTEVGNASFDSGMNKTWYELGVGVTTSAGKNSELYANVKYSRNFSGAYRQGVFGQAGYRYSW</sequence>
<dbReference type="InterPro" id="IPR051551">
    <property type="entry name" value="Autotransporter_adhesion"/>
</dbReference>
<dbReference type="NCBIfam" id="TIGR02601">
    <property type="entry name" value="autotrns_rpt"/>
    <property type="match status" value="5"/>
</dbReference>
<evidence type="ECO:0000313" key="4">
    <source>
        <dbReference type="EMBL" id="OTP66049.1"/>
    </source>
</evidence>
<protein>
    <submittedName>
        <fullName evidence="4">Autotransporter</fullName>
    </submittedName>
</protein>
<dbReference type="PROSITE" id="PS51208">
    <property type="entry name" value="AUTOTRANSPORTER"/>
    <property type="match status" value="1"/>
</dbReference>
<evidence type="ECO:0000259" key="3">
    <source>
        <dbReference type="PROSITE" id="PS51208"/>
    </source>
</evidence>
<dbReference type="AlphaFoldDB" id="A0A242M4C8"/>
<reference evidence="4 5" key="1">
    <citation type="submission" date="2017-03" db="EMBL/GenBank/DDBJ databases">
        <title>Genome analysis of strain PAMC 26577.</title>
        <authorList>
            <person name="Oh H.-M."/>
            <person name="Yang J.-A."/>
        </authorList>
    </citation>
    <scope>NUCLEOTIDE SEQUENCE [LARGE SCALE GENOMIC DNA]</scope>
    <source>
        <strain evidence="4 5">PAMC 26577</strain>
    </source>
</reference>
<feature type="region of interest" description="Disordered" evidence="2">
    <location>
        <begin position="825"/>
        <end position="846"/>
    </location>
</feature>
<feature type="domain" description="Autotransporter" evidence="3">
    <location>
        <begin position="890"/>
        <end position="1172"/>
    </location>
</feature>
<dbReference type="SUPFAM" id="SSF103515">
    <property type="entry name" value="Autotransporter"/>
    <property type="match status" value="1"/>
</dbReference>
<dbReference type="EMBL" id="NBTZ01000165">
    <property type="protein sequence ID" value="OTP66049.1"/>
    <property type="molecule type" value="Genomic_DNA"/>
</dbReference>
<dbReference type="GO" id="GO:0019867">
    <property type="term" value="C:outer membrane"/>
    <property type="evidence" value="ECO:0007669"/>
    <property type="project" value="InterPro"/>
</dbReference>
<dbReference type="NCBIfam" id="TIGR01414">
    <property type="entry name" value="autotrans_barl"/>
    <property type="match status" value="1"/>
</dbReference>
<dbReference type="PANTHER" id="PTHR35037">
    <property type="entry name" value="C-TERMINAL REGION OF AIDA-LIKE PROTEIN"/>
    <property type="match status" value="1"/>
</dbReference>
<comment type="caution">
    <text evidence="4">The sequence shown here is derived from an EMBL/GenBank/DDBJ whole genome shotgun (WGS) entry which is preliminary data.</text>
</comment>
<name>A0A242M4C8_CABSO</name>
<dbReference type="Gene3D" id="2.160.20.20">
    <property type="match status" value="1"/>
</dbReference>